<accession>A0A0D2I934</accession>
<keyword evidence="3" id="KW-1185">Reference proteome</keyword>
<dbReference type="VEuPathDB" id="FungiDB:Z519_05894"/>
<sequence length="329" mass="35132">MGIYVVKKGDTGESIAKSQTPPLSLPQIFAANPGVNWDNLPVGYHIHVPGYKTTQYVIVPGDSGLAIAGRLGIGFAQLENLNPGTKWTTLEVGKTITIPSFESDRAPLLKDCVGAPISGVPAQMPAPVESVGKAMSEAIQKKVTTLIGGSEDNVANAIKKVVGLDWVGCFFHIYRNAKGLTPGGAPSTVIAIVDLRDPKNQRDTDVVPWKIPASLSLPCAEGKSNATVFNDASKGKDLAVLFSSWKQLRQVIFVDTHGHGRAPEIATRYAQWIGTANRAGVDPEPQIFFVAGGLASYCNAQCFGRVLLNTPNPYVLNLSLDYHTIVSEL</sequence>
<dbReference type="RefSeq" id="XP_016619958.1">
    <property type="nucleotide sequence ID" value="XM_016763634.1"/>
</dbReference>
<proteinExistence type="predicted"/>
<dbReference type="InterPro" id="IPR018392">
    <property type="entry name" value="LysM"/>
</dbReference>
<dbReference type="SUPFAM" id="SSF54106">
    <property type="entry name" value="LysM domain"/>
    <property type="match status" value="2"/>
</dbReference>
<feature type="domain" description="LysM" evidence="1">
    <location>
        <begin position="54"/>
        <end position="98"/>
    </location>
</feature>
<protein>
    <recommendedName>
        <fullName evidence="1">LysM domain-containing protein</fullName>
    </recommendedName>
</protein>
<dbReference type="HOGENOM" id="CLU_844684_0_0_1"/>
<dbReference type="InterPro" id="IPR036779">
    <property type="entry name" value="LysM_dom_sf"/>
</dbReference>
<dbReference type="Pfam" id="PF01476">
    <property type="entry name" value="LysM"/>
    <property type="match status" value="2"/>
</dbReference>
<dbReference type="SMART" id="SM00257">
    <property type="entry name" value="LysM"/>
    <property type="match status" value="2"/>
</dbReference>
<evidence type="ECO:0000313" key="3">
    <source>
        <dbReference type="Proteomes" id="UP000053789"/>
    </source>
</evidence>
<evidence type="ECO:0000259" key="1">
    <source>
        <dbReference type="PROSITE" id="PS51782"/>
    </source>
</evidence>
<dbReference type="EMBL" id="KN846987">
    <property type="protein sequence ID" value="KIW93289.1"/>
    <property type="molecule type" value="Genomic_DNA"/>
</dbReference>
<organism evidence="2 3">
    <name type="scientific">Cladophialophora bantiana (strain ATCC 10958 / CBS 173.52 / CDC B-1940 / NIH 8579)</name>
    <name type="common">Xylohypha bantiana</name>
    <dbReference type="NCBI Taxonomy" id="1442370"/>
    <lineage>
        <taxon>Eukaryota</taxon>
        <taxon>Fungi</taxon>
        <taxon>Dikarya</taxon>
        <taxon>Ascomycota</taxon>
        <taxon>Pezizomycotina</taxon>
        <taxon>Eurotiomycetes</taxon>
        <taxon>Chaetothyriomycetidae</taxon>
        <taxon>Chaetothyriales</taxon>
        <taxon>Herpotrichiellaceae</taxon>
        <taxon>Cladophialophora</taxon>
    </lineage>
</organism>
<feature type="domain" description="LysM" evidence="1">
    <location>
        <begin position="2"/>
        <end position="48"/>
    </location>
</feature>
<dbReference type="GeneID" id="27698822"/>
<gene>
    <name evidence="2" type="ORF">Z519_05894</name>
</gene>
<evidence type="ECO:0000313" key="2">
    <source>
        <dbReference type="EMBL" id="KIW93289.1"/>
    </source>
</evidence>
<dbReference type="Proteomes" id="UP000053789">
    <property type="component" value="Unassembled WGS sequence"/>
</dbReference>
<name>A0A0D2I934_CLAB1</name>
<dbReference type="PROSITE" id="PS51782">
    <property type="entry name" value="LYSM"/>
    <property type="match status" value="2"/>
</dbReference>
<dbReference type="AlphaFoldDB" id="A0A0D2I934"/>
<dbReference type="CDD" id="cd00118">
    <property type="entry name" value="LysM"/>
    <property type="match status" value="2"/>
</dbReference>
<reference evidence="2" key="1">
    <citation type="submission" date="2015-01" db="EMBL/GenBank/DDBJ databases">
        <title>The Genome Sequence of Cladophialophora bantiana CBS 173.52.</title>
        <authorList>
            <consortium name="The Broad Institute Genomics Platform"/>
            <person name="Cuomo C."/>
            <person name="de Hoog S."/>
            <person name="Gorbushina A."/>
            <person name="Stielow B."/>
            <person name="Teixiera M."/>
            <person name="Abouelleil A."/>
            <person name="Chapman S.B."/>
            <person name="Priest M."/>
            <person name="Young S.K."/>
            <person name="Wortman J."/>
            <person name="Nusbaum C."/>
            <person name="Birren B."/>
        </authorList>
    </citation>
    <scope>NUCLEOTIDE SEQUENCE [LARGE SCALE GENOMIC DNA]</scope>
    <source>
        <strain evidence="2">CBS 173.52</strain>
    </source>
</reference>
<dbReference type="Gene3D" id="3.10.350.10">
    <property type="entry name" value="LysM domain"/>
    <property type="match status" value="2"/>
</dbReference>